<dbReference type="RefSeq" id="WP_044462288.1">
    <property type="nucleotide sequence ID" value="NZ_CP011110.1"/>
</dbReference>
<dbReference type="PROSITE" id="PS51462">
    <property type="entry name" value="NUDIX"/>
    <property type="match status" value="1"/>
</dbReference>
<dbReference type="InterPro" id="IPR020476">
    <property type="entry name" value="Nudix_hydrolase"/>
</dbReference>
<evidence type="ECO:0000256" key="3">
    <source>
        <dbReference type="RuleBase" id="RU003476"/>
    </source>
</evidence>
<dbReference type="Gene3D" id="3.90.79.10">
    <property type="entry name" value="Nucleoside Triphosphate Pyrophosphohydrolase"/>
    <property type="match status" value="1"/>
</dbReference>
<gene>
    <name evidence="5" type="ORF">PCL1606_39710</name>
</gene>
<protein>
    <submittedName>
        <fullName evidence="5">NUDIX hydrolase</fullName>
        <ecNumber evidence="5">3.6.1.13</ecNumber>
    </submittedName>
</protein>
<evidence type="ECO:0000259" key="4">
    <source>
        <dbReference type="PROSITE" id="PS51462"/>
    </source>
</evidence>
<dbReference type="SUPFAM" id="SSF55811">
    <property type="entry name" value="Nudix"/>
    <property type="match status" value="1"/>
</dbReference>
<dbReference type="AlphaFoldDB" id="A0A0D5Y2Y6"/>
<dbReference type="PRINTS" id="PR00502">
    <property type="entry name" value="NUDIXFAMILY"/>
</dbReference>
<evidence type="ECO:0000313" key="6">
    <source>
        <dbReference type="Proteomes" id="UP000032748"/>
    </source>
</evidence>
<dbReference type="Proteomes" id="UP000032748">
    <property type="component" value="Chromosome"/>
</dbReference>
<evidence type="ECO:0000313" key="5">
    <source>
        <dbReference type="EMBL" id="AKA25420.1"/>
    </source>
</evidence>
<reference evidence="5 6" key="1">
    <citation type="journal article" date="2015" name="Mol. Plant Microbe Interact.">
        <title>Comparative Genomic Analysis of Pseudomonas chlororaphis PCL1606 Reveals New Insight into Antifungal Compounds Involved in Biocontrol.</title>
        <authorList>
            <person name="Calderon C.E."/>
            <person name="Ramos C."/>
            <person name="de Vicente A."/>
            <person name="Cazorla F.M."/>
        </authorList>
    </citation>
    <scope>NUCLEOTIDE SEQUENCE [LARGE SCALE GENOMIC DNA]</scope>
    <source>
        <strain evidence="5 6">PCL1606</strain>
    </source>
</reference>
<feature type="domain" description="Nudix hydrolase" evidence="4">
    <location>
        <begin position="1"/>
        <end position="119"/>
    </location>
</feature>
<sequence length="120" mass="13256">MKSRATVICAHGGHILFVRKDRSKWALPGGKIEPGESPAAAAIRELHEETGLEASEPLYILEFEAGSVRHHVFEVSVINIEDARPLNEIAAIAWHAYDAARELDTTIATKSIVNSFLRRL</sequence>
<dbReference type="Pfam" id="PF00293">
    <property type="entry name" value="NUDIX"/>
    <property type="match status" value="1"/>
</dbReference>
<evidence type="ECO:0000256" key="2">
    <source>
        <dbReference type="ARBA" id="ARBA00022801"/>
    </source>
</evidence>
<dbReference type="PROSITE" id="PS00893">
    <property type="entry name" value="NUDIX_BOX"/>
    <property type="match status" value="1"/>
</dbReference>
<name>A0A0D5Y2Y6_9PSED</name>
<comment type="similarity">
    <text evidence="3">Belongs to the Nudix hydrolase family.</text>
</comment>
<dbReference type="EC" id="3.6.1.13" evidence="5"/>
<dbReference type="PATRIC" id="fig|587753.10.peg.3963"/>
<dbReference type="KEGG" id="pcz:PCL1606_39710"/>
<dbReference type="GO" id="GO:0047631">
    <property type="term" value="F:ADP-ribose diphosphatase activity"/>
    <property type="evidence" value="ECO:0007669"/>
    <property type="project" value="UniProtKB-EC"/>
</dbReference>
<keyword evidence="2 3" id="KW-0378">Hydrolase</keyword>
<comment type="cofactor">
    <cofactor evidence="1">
        <name>Mg(2+)</name>
        <dbReference type="ChEBI" id="CHEBI:18420"/>
    </cofactor>
</comment>
<dbReference type="OrthoDB" id="9791228at2"/>
<dbReference type="EMBL" id="CP011110">
    <property type="protein sequence ID" value="AKA25420.1"/>
    <property type="molecule type" value="Genomic_DNA"/>
</dbReference>
<accession>A0A0D5Y2Y6</accession>
<evidence type="ECO:0000256" key="1">
    <source>
        <dbReference type="ARBA" id="ARBA00001946"/>
    </source>
</evidence>
<dbReference type="InterPro" id="IPR020084">
    <property type="entry name" value="NUDIX_hydrolase_CS"/>
</dbReference>
<dbReference type="InterPro" id="IPR000086">
    <property type="entry name" value="NUDIX_hydrolase_dom"/>
</dbReference>
<dbReference type="InterPro" id="IPR015797">
    <property type="entry name" value="NUDIX_hydrolase-like_dom_sf"/>
</dbReference>
<dbReference type="PANTHER" id="PTHR43046:SF14">
    <property type="entry name" value="MUTT_NUDIX FAMILY PROTEIN"/>
    <property type="match status" value="1"/>
</dbReference>
<organism evidence="5 6">
    <name type="scientific">Pseudomonas chlororaphis</name>
    <dbReference type="NCBI Taxonomy" id="587753"/>
    <lineage>
        <taxon>Bacteria</taxon>
        <taxon>Pseudomonadati</taxon>
        <taxon>Pseudomonadota</taxon>
        <taxon>Gammaproteobacteria</taxon>
        <taxon>Pseudomonadales</taxon>
        <taxon>Pseudomonadaceae</taxon>
        <taxon>Pseudomonas</taxon>
    </lineage>
</organism>
<proteinExistence type="inferred from homology"/>
<dbReference type="PANTHER" id="PTHR43046">
    <property type="entry name" value="GDP-MANNOSE MANNOSYL HYDROLASE"/>
    <property type="match status" value="1"/>
</dbReference>
<dbReference type="CDD" id="cd04667">
    <property type="entry name" value="NUDIX_Hydrolase"/>
    <property type="match status" value="1"/>
</dbReference>